<keyword evidence="2" id="KW-0255">Endonuclease</keyword>
<dbReference type="InterPro" id="IPR011335">
    <property type="entry name" value="Restrct_endonuc-II-like"/>
</dbReference>
<evidence type="ECO:0000313" key="2">
    <source>
        <dbReference type="EMBL" id="MCS0637704.1"/>
    </source>
</evidence>
<dbReference type="CDD" id="cd06260">
    <property type="entry name" value="DUF820-like"/>
    <property type="match status" value="1"/>
</dbReference>
<dbReference type="Gene3D" id="3.90.1570.10">
    <property type="entry name" value="tt1808, chain A"/>
    <property type="match status" value="1"/>
</dbReference>
<sequence length="198" mass="21348">MSALTVDHSASGQEWDDLVRLWEETDWPEGCKVEIIEGIITVAPPPAYNHARIVACMNRYLVPLLKEGWDLHQTVGIAVVARGGYYIPDLIVIPDAALEGAGEDGEDYAPASVAELVVEVTSPSNAKQDRVEKASGYARSGVPLYLLIDAHARSGPTVTLYGQPKGGLYQVLETGKFGDPITLPEPFSLTIDTGQFPT</sequence>
<reference evidence="2" key="1">
    <citation type="submission" date="2022-08" db="EMBL/GenBank/DDBJ databases">
        <authorList>
            <person name="Somphong A."/>
            <person name="Phongsopitanun W."/>
        </authorList>
    </citation>
    <scope>NUCLEOTIDE SEQUENCE</scope>
    <source>
        <strain evidence="2">LP05-1</strain>
    </source>
</reference>
<name>A0ABT2CJW7_9ACTN</name>
<dbReference type="GO" id="GO:0004519">
    <property type="term" value="F:endonuclease activity"/>
    <property type="evidence" value="ECO:0007669"/>
    <property type="project" value="UniProtKB-KW"/>
</dbReference>
<dbReference type="PANTHER" id="PTHR35400:SF3">
    <property type="entry name" value="SLL1072 PROTEIN"/>
    <property type="match status" value="1"/>
</dbReference>
<feature type="domain" description="Putative restriction endonuclease" evidence="1">
    <location>
        <begin position="27"/>
        <end position="190"/>
    </location>
</feature>
<keyword evidence="3" id="KW-1185">Reference proteome</keyword>
<protein>
    <submittedName>
        <fullName evidence="2">Uma2 family endonuclease</fullName>
    </submittedName>
</protein>
<organism evidence="2 3">
    <name type="scientific">Streptomyces pyxinae</name>
    <dbReference type="NCBI Taxonomy" id="2970734"/>
    <lineage>
        <taxon>Bacteria</taxon>
        <taxon>Bacillati</taxon>
        <taxon>Actinomycetota</taxon>
        <taxon>Actinomycetes</taxon>
        <taxon>Kitasatosporales</taxon>
        <taxon>Streptomycetaceae</taxon>
        <taxon>Streptomyces</taxon>
    </lineage>
</organism>
<comment type="caution">
    <text evidence="2">The sequence shown here is derived from an EMBL/GenBank/DDBJ whole genome shotgun (WGS) entry which is preliminary data.</text>
</comment>
<dbReference type="InterPro" id="IPR012296">
    <property type="entry name" value="Nuclease_put_TT1808"/>
</dbReference>
<dbReference type="RefSeq" id="WP_258788958.1">
    <property type="nucleotide sequence ID" value="NZ_JANUGQ010000016.1"/>
</dbReference>
<keyword evidence="2" id="KW-0378">Hydrolase</keyword>
<dbReference type="Proteomes" id="UP001431313">
    <property type="component" value="Unassembled WGS sequence"/>
</dbReference>
<gene>
    <name evidence="2" type="ORF">NX801_18945</name>
</gene>
<dbReference type="Pfam" id="PF05685">
    <property type="entry name" value="Uma2"/>
    <property type="match status" value="1"/>
</dbReference>
<keyword evidence="2" id="KW-0540">Nuclease</keyword>
<dbReference type="PANTHER" id="PTHR35400">
    <property type="entry name" value="SLR1083 PROTEIN"/>
    <property type="match status" value="1"/>
</dbReference>
<evidence type="ECO:0000313" key="3">
    <source>
        <dbReference type="Proteomes" id="UP001431313"/>
    </source>
</evidence>
<accession>A0ABT2CJW7</accession>
<evidence type="ECO:0000259" key="1">
    <source>
        <dbReference type="Pfam" id="PF05685"/>
    </source>
</evidence>
<dbReference type="InterPro" id="IPR008538">
    <property type="entry name" value="Uma2"/>
</dbReference>
<proteinExistence type="predicted"/>
<dbReference type="SUPFAM" id="SSF52980">
    <property type="entry name" value="Restriction endonuclease-like"/>
    <property type="match status" value="1"/>
</dbReference>
<dbReference type="EMBL" id="JANUGQ010000016">
    <property type="protein sequence ID" value="MCS0637704.1"/>
    <property type="molecule type" value="Genomic_DNA"/>
</dbReference>